<keyword evidence="1" id="KW-0195">Cyclin</keyword>
<dbReference type="AlphaFoldDB" id="A0A9P0CHM8"/>
<dbReference type="Proteomes" id="UP001153636">
    <property type="component" value="Chromosome 1"/>
</dbReference>
<dbReference type="InterPro" id="IPR006671">
    <property type="entry name" value="Cyclin_N"/>
</dbReference>
<feature type="domain" description="Cyclin-like" evidence="2">
    <location>
        <begin position="478"/>
        <end position="561"/>
    </location>
</feature>
<evidence type="ECO:0000259" key="2">
    <source>
        <dbReference type="SMART" id="SM00385"/>
    </source>
</evidence>
<dbReference type="EMBL" id="OV651813">
    <property type="protein sequence ID" value="CAH1098807.1"/>
    <property type="molecule type" value="Genomic_DNA"/>
</dbReference>
<dbReference type="OrthoDB" id="6370339at2759"/>
<protein>
    <recommendedName>
        <fullName evidence="2">Cyclin-like domain-containing protein</fullName>
    </recommendedName>
</protein>
<dbReference type="InterPro" id="IPR013763">
    <property type="entry name" value="Cyclin-like_dom"/>
</dbReference>
<dbReference type="Pfam" id="PF00134">
    <property type="entry name" value="Cyclin_N"/>
    <property type="match status" value="1"/>
</dbReference>
<dbReference type="SMART" id="SM00385">
    <property type="entry name" value="CYCLIN"/>
    <property type="match status" value="2"/>
</dbReference>
<organism evidence="3 4">
    <name type="scientific">Psylliodes chrysocephalus</name>
    <dbReference type="NCBI Taxonomy" id="3402493"/>
    <lineage>
        <taxon>Eukaryota</taxon>
        <taxon>Metazoa</taxon>
        <taxon>Ecdysozoa</taxon>
        <taxon>Arthropoda</taxon>
        <taxon>Hexapoda</taxon>
        <taxon>Insecta</taxon>
        <taxon>Pterygota</taxon>
        <taxon>Neoptera</taxon>
        <taxon>Endopterygota</taxon>
        <taxon>Coleoptera</taxon>
        <taxon>Polyphaga</taxon>
        <taxon>Cucujiformia</taxon>
        <taxon>Chrysomeloidea</taxon>
        <taxon>Chrysomelidae</taxon>
        <taxon>Galerucinae</taxon>
        <taxon>Alticini</taxon>
        <taxon>Psylliodes</taxon>
    </lineage>
</organism>
<sequence>MRICTLPSLIRNFSAVKMSSREESKEINKNNFKNAKVKRPLGDLKLNIIHSDVPPGSSKNEICKNEMKSIIKLPNKRPRSANSIGQVEKFNFDILEDKNNENTLKTKKIEGAIKKIGKVNIIHSDVPPGSSKNETDSNEKDKTFKNNLKYLCKKEMKSIIKLPNKRPQSANSIGQVEKFTFDILEDKNNENTLETKKIEGANKKIGKVSVIDKENKPKNVILMENACTERRLIRQRSELEDTVCYRQRLRSEGSLTKSVVDYKPFKVACRKPIRAPVMDNIVRIHTRRVSPIRPNPLSSESVLISKVIGTPMLPRCDVSVIDKENKPKNVILMENACTERRLIRQRSELEDMVCYRQKLRSEGSLTKSAVDYKPFNVACRKPIRAPFMDNIVRIHTRRVSPIRPNPLSSESVLISKVIGTPMSPRCDEYFPSCDCEFTKDMLQEIIEVGKIQEKKILLSKHFLNLFGHDANDRSKIVNWMLWEQQNCMFLDSDLYIAVSLLDQVLARIAVPRNMYQLVAMACIRLSNKLGEDDIWSPDLLKTPDNIFAETQLSKMEWKLFKLLDFSVHTIEPSVYVNAYLKLANLDPESGKYFKILFCLDHALHESSYSSTPTSLVALAAMSVASKTFKTPDLEKIIKDLKDGLKADEVTLCSTMEKLIVGHIHRLNLSKDSFDILMKYRNCAWNQENQ</sequence>
<dbReference type="PANTHER" id="PTHR10177">
    <property type="entry name" value="CYCLINS"/>
    <property type="match status" value="1"/>
</dbReference>
<keyword evidence="4" id="KW-1185">Reference proteome</keyword>
<accession>A0A9P0CHM8</accession>
<reference evidence="3" key="1">
    <citation type="submission" date="2022-01" db="EMBL/GenBank/DDBJ databases">
        <authorList>
            <person name="King R."/>
        </authorList>
    </citation>
    <scope>NUCLEOTIDE SEQUENCE</scope>
</reference>
<dbReference type="InterPro" id="IPR039361">
    <property type="entry name" value="Cyclin"/>
</dbReference>
<feature type="domain" description="Cyclin-like" evidence="2">
    <location>
        <begin position="574"/>
        <end position="660"/>
    </location>
</feature>
<dbReference type="InterPro" id="IPR036915">
    <property type="entry name" value="Cyclin-like_sf"/>
</dbReference>
<name>A0A9P0CHM8_9CUCU</name>
<proteinExistence type="inferred from homology"/>
<evidence type="ECO:0000313" key="3">
    <source>
        <dbReference type="EMBL" id="CAH1098807.1"/>
    </source>
</evidence>
<gene>
    <name evidence="3" type="ORF">PSYICH_LOCUS1425</name>
</gene>
<dbReference type="Gene3D" id="1.10.472.10">
    <property type="entry name" value="Cyclin-like"/>
    <property type="match status" value="2"/>
</dbReference>
<evidence type="ECO:0000313" key="4">
    <source>
        <dbReference type="Proteomes" id="UP001153636"/>
    </source>
</evidence>
<dbReference type="SUPFAM" id="SSF47954">
    <property type="entry name" value="Cyclin-like"/>
    <property type="match status" value="1"/>
</dbReference>
<evidence type="ECO:0000256" key="1">
    <source>
        <dbReference type="RuleBase" id="RU000383"/>
    </source>
</evidence>
<comment type="similarity">
    <text evidence="1">Belongs to the cyclin family.</text>
</comment>